<reference evidence="2" key="1">
    <citation type="submission" date="2015-04" db="EMBL/GenBank/DDBJ databases">
        <title>The genome sequence of the plant pathogenic Rhizarian Plasmodiophora brassicae reveals insights in its biotrophic life cycle and the origin of chitin synthesis.</title>
        <authorList>
            <person name="Schwelm A."/>
            <person name="Fogelqvist J."/>
            <person name="Knaust A."/>
            <person name="Julke S."/>
            <person name="Lilja T."/>
            <person name="Dhandapani V."/>
            <person name="Bonilla-Rosso G."/>
            <person name="Karlsson M."/>
            <person name="Shevchenko A."/>
            <person name="Choi S.R."/>
            <person name="Kim H.G."/>
            <person name="Park J.Y."/>
            <person name="Lim Y.P."/>
            <person name="Ludwig-Muller J."/>
            <person name="Dixelius C."/>
        </authorList>
    </citation>
    <scope>NUCLEOTIDE SEQUENCE</scope>
    <source>
        <tissue evidence="2">Potato root galls</tissue>
    </source>
</reference>
<dbReference type="AlphaFoldDB" id="A0A0H5QZM7"/>
<feature type="domain" description="DDE-1" evidence="1">
    <location>
        <begin position="73"/>
        <end position="247"/>
    </location>
</feature>
<proteinExistence type="predicted"/>
<protein>
    <recommendedName>
        <fullName evidence="1">DDE-1 domain-containing protein</fullName>
    </recommendedName>
</protein>
<dbReference type="InterPro" id="IPR050863">
    <property type="entry name" value="CenT-Element_Derived"/>
</dbReference>
<name>A0A0H5QZM7_9EUKA</name>
<feature type="non-terminal residue" evidence="2">
    <location>
        <position position="1"/>
    </location>
</feature>
<organism evidence="2">
    <name type="scientific">Spongospora subterranea</name>
    <dbReference type="NCBI Taxonomy" id="70186"/>
    <lineage>
        <taxon>Eukaryota</taxon>
        <taxon>Sar</taxon>
        <taxon>Rhizaria</taxon>
        <taxon>Endomyxa</taxon>
        <taxon>Phytomyxea</taxon>
        <taxon>Plasmodiophorida</taxon>
        <taxon>Plasmodiophoridae</taxon>
        <taxon>Spongospora</taxon>
    </lineage>
</organism>
<dbReference type="Pfam" id="PF03184">
    <property type="entry name" value="DDE_1"/>
    <property type="match status" value="1"/>
</dbReference>
<evidence type="ECO:0000313" key="2">
    <source>
        <dbReference type="EMBL" id="CRZ07428.1"/>
    </source>
</evidence>
<evidence type="ECO:0000259" key="1">
    <source>
        <dbReference type="Pfam" id="PF03184"/>
    </source>
</evidence>
<dbReference type="EMBL" id="HACM01006986">
    <property type="protein sequence ID" value="CRZ07428.1"/>
    <property type="molecule type" value="Transcribed_RNA"/>
</dbReference>
<accession>A0A0H5QZM7</accession>
<dbReference type="InterPro" id="IPR004875">
    <property type="entry name" value="DDE_SF_endonuclease_dom"/>
</dbReference>
<sequence length="255" mass="29129">RRRTHVAQNTRHCHQKIRDFVDGVNSHIRMMKLPPGAIVNIDETNVDFDMPSNSTIDRRGVKSVSVRGTGCSQRATVLLGVSMDGEKLPPFIVFTGTRNGRVIREVTGDVGIRGFPTDVVMTVQKKAWVDNEVMLEWIEKVWRPWVASKFFDYSYLIMDCFKVHMQGNILDALASCKTEAEFVVAGYTSKLQVLDVGVNRPFKVYLSDEFNKFVIDNPAKNPSRQHVAMWISHAWKNLKAETILNTWRHVGFNFQ</sequence>
<dbReference type="GO" id="GO:0003677">
    <property type="term" value="F:DNA binding"/>
    <property type="evidence" value="ECO:0007669"/>
    <property type="project" value="TreeGrafter"/>
</dbReference>
<dbReference type="PANTHER" id="PTHR19303">
    <property type="entry name" value="TRANSPOSON"/>
    <property type="match status" value="1"/>
</dbReference>
<dbReference type="GO" id="GO:0005634">
    <property type="term" value="C:nucleus"/>
    <property type="evidence" value="ECO:0007669"/>
    <property type="project" value="TreeGrafter"/>
</dbReference>
<dbReference type="PANTHER" id="PTHR19303:SF57">
    <property type="entry name" value="HTH CENPB-TYPE DOMAIN-CONTAINING PROTEIN"/>
    <property type="match status" value="1"/>
</dbReference>